<feature type="transmembrane region" description="Helical" evidence="6">
    <location>
        <begin position="61"/>
        <end position="83"/>
    </location>
</feature>
<dbReference type="RefSeq" id="WP_102767055.1">
    <property type="nucleotide sequence ID" value="NZ_POSP01000003.1"/>
</dbReference>
<feature type="transmembrane region" description="Helical" evidence="6">
    <location>
        <begin position="21"/>
        <end position="41"/>
    </location>
</feature>
<keyword evidence="4 6" id="KW-1133">Transmembrane helix</keyword>
<evidence type="ECO:0000256" key="1">
    <source>
        <dbReference type="ARBA" id="ARBA00004651"/>
    </source>
</evidence>
<name>A0A2N8KUJ0_9BURK</name>
<dbReference type="Pfam" id="PF02653">
    <property type="entry name" value="BPD_transp_2"/>
    <property type="match status" value="1"/>
</dbReference>
<dbReference type="EMBL" id="POSP01000003">
    <property type="protein sequence ID" value="PND37138.1"/>
    <property type="molecule type" value="Genomic_DNA"/>
</dbReference>
<feature type="transmembrane region" description="Helical" evidence="6">
    <location>
        <begin position="118"/>
        <end position="137"/>
    </location>
</feature>
<evidence type="ECO:0000256" key="2">
    <source>
        <dbReference type="ARBA" id="ARBA00022475"/>
    </source>
</evidence>
<dbReference type="AlphaFoldDB" id="A0A2N8KUJ0"/>
<dbReference type="CDD" id="cd06580">
    <property type="entry name" value="TM_PBP1_transp_TpRbsC_like"/>
    <property type="match status" value="1"/>
</dbReference>
<feature type="transmembrane region" description="Helical" evidence="6">
    <location>
        <begin position="210"/>
        <end position="229"/>
    </location>
</feature>
<accession>A0A2N8KUJ0</accession>
<dbReference type="GO" id="GO:0005886">
    <property type="term" value="C:plasma membrane"/>
    <property type="evidence" value="ECO:0007669"/>
    <property type="project" value="UniProtKB-SubCell"/>
</dbReference>
<feature type="transmembrane region" description="Helical" evidence="6">
    <location>
        <begin position="284"/>
        <end position="301"/>
    </location>
</feature>
<proteinExistence type="predicted"/>
<comment type="caution">
    <text evidence="7">The sequence shown here is derived from an EMBL/GenBank/DDBJ whole genome shotgun (WGS) entry which is preliminary data.</text>
</comment>
<keyword evidence="8" id="KW-1185">Reference proteome</keyword>
<feature type="transmembrane region" description="Helical" evidence="6">
    <location>
        <begin position="258"/>
        <end position="278"/>
    </location>
</feature>
<dbReference type="PANTHER" id="PTHR47089:SF1">
    <property type="entry name" value="GUANOSINE ABC TRANSPORTER PERMEASE PROTEIN NUPP"/>
    <property type="match status" value="1"/>
</dbReference>
<gene>
    <name evidence="7" type="ORF">C1O66_06015</name>
</gene>
<keyword evidence="3 6" id="KW-0812">Transmembrane</keyword>
<evidence type="ECO:0000256" key="4">
    <source>
        <dbReference type="ARBA" id="ARBA00022989"/>
    </source>
</evidence>
<evidence type="ECO:0000256" key="5">
    <source>
        <dbReference type="ARBA" id="ARBA00023136"/>
    </source>
</evidence>
<dbReference type="GO" id="GO:0022857">
    <property type="term" value="F:transmembrane transporter activity"/>
    <property type="evidence" value="ECO:0007669"/>
    <property type="project" value="InterPro"/>
</dbReference>
<evidence type="ECO:0000313" key="8">
    <source>
        <dbReference type="Proteomes" id="UP000235916"/>
    </source>
</evidence>
<organism evidence="7 8">
    <name type="scientific">Kinneretia aquatilis</name>
    <dbReference type="NCBI Taxonomy" id="2070761"/>
    <lineage>
        <taxon>Bacteria</taxon>
        <taxon>Pseudomonadati</taxon>
        <taxon>Pseudomonadota</taxon>
        <taxon>Betaproteobacteria</taxon>
        <taxon>Burkholderiales</taxon>
        <taxon>Sphaerotilaceae</taxon>
        <taxon>Roseateles</taxon>
    </lineage>
</organism>
<keyword evidence="2" id="KW-1003">Cell membrane</keyword>
<dbReference type="PANTHER" id="PTHR47089">
    <property type="entry name" value="ABC TRANSPORTER, PERMEASE PROTEIN"/>
    <property type="match status" value="1"/>
</dbReference>
<evidence type="ECO:0000256" key="3">
    <source>
        <dbReference type="ARBA" id="ARBA00022692"/>
    </source>
</evidence>
<protein>
    <submittedName>
        <fullName evidence="7">Sugar ABC transporter permease</fullName>
    </submittedName>
</protein>
<evidence type="ECO:0000313" key="7">
    <source>
        <dbReference type="EMBL" id="PND37138.1"/>
    </source>
</evidence>
<feature type="transmembrane region" description="Helical" evidence="6">
    <location>
        <begin position="149"/>
        <end position="169"/>
    </location>
</feature>
<keyword evidence="5 6" id="KW-0472">Membrane</keyword>
<reference evidence="7 8" key="1">
    <citation type="submission" date="2018-01" db="EMBL/GenBank/DDBJ databases">
        <title>Draft genome sequence of Paucibacter aquatile CR182 isolated from freshwater of the Nakdong River.</title>
        <authorList>
            <person name="Choi A."/>
            <person name="Chung E.J."/>
        </authorList>
    </citation>
    <scope>NUCLEOTIDE SEQUENCE [LARGE SCALE GENOMIC DNA]</scope>
    <source>
        <strain evidence="7 8">CR182</strain>
    </source>
</reference>
<dbReference type="InterPro" id="IPR001851">
    <property type="entry name" value="ABC_transp_permease"/>
</dbReference>
<feature type="transmembrane region" description="Helical" evidence="6">
    <location>
        <begin position="308"/>
        <end position="324"/>
    </location>
</feature>
<evidence type="ECO:0000256" key="6">
    <source>
        <dbReference type="SAM" id="Phobius"/>
    </source>
</evidence>
<dbReference type="OrthoDB" id="45037at2"/>
<feature type="transmembrane region" description="Helical" evidence="6">
    <location>
        <begin position="344"/>
        <end position="362"/>
    </location>
</feature>
<feature type="transmembrane region" description="Helical" evidence="6">
    <location>
        <begin position="95"/>
        <end position="112"/>
    </location>
</feature>
<comment type="subcellular location">
    <subcellularLocation>
        <location evidence="1">Cell membrane</location>
        <topology evidence="1">Multi-pass membrane protein</topology>
    </subcellularLocation>
</comment>
<dbReference type="Proteomes" id="UP000235916">
    <property type="component" value="Unassembled WGS sequence"/>
</dbReference>
<sequence length="382" mass="39552">MSASSSSSSSALPRWIDLGLLPLWNLAVALGVAGLVVLAIGQSPMHALSVLLQGSLGSLRGLGYTLYYTTTFIFTGLAVAVAIHGGLFNIGGEGQATFGGLGVGLLALALGAHLPAAVLLPLLVIAAAVFGMVWALIPGWLQAWRGSHIVITTIMFNFLAASLNVYLLVNWLRPAGSMAVESADFAESARMPALHQLAALFGVEMPSSPLNLSLLLALLACVFVWWFLWKSAAGYALRAVGSAPRAAHYAGIRPKYQVLVAMGLAGALAGLVAVNEISGVQGKLTLDFVAGAGFTGIAVSLMGRNHPVGIVLASLLFGVLYQGGVEVSFELPGFSREMVVTAQGLIVLFAGAMATVSLPLFVKLHGWLSGKNKGVAKELAHG</sequence>